<dbReference type="Proteomes" id="UP000297475">
    <property type="component" value="Unassembled WGS sequence"/>
</dbReference>
<dbReference type="InterPro" id="IPR051921">
    <property type="entry name" value="ABC_osmolyte_uptake_ATP-bind"/>
</dbReference>
<dbReference type="GO" id="GO:0015220">
    <property type="term" value="F:choline transmembrane transporter activity"/>
    <property type="evidence" value="ECO:0007669"/>
    <property type="project" value="InterPro"/>
</dbReference>
<keyword evidence="7" id="KW-1185">Reference proteome</keyword>
<dbReference type="Pfam" id="PF00005">
    <property type="entry name" value="ABC_tran"/>
    <property type="match status" value="1"/>
</dbReference>
<dbReference type="PANTHER" id="PTHR43869:SF1">
    <property type="entry name" value="GLYCINE BETAINE_PROLINE BETAINE TRANSPORT SYSTEM ATP-BINDING PROTEIN PROV"/>
    <property type="match status" value="1"/>
</dbReference>
<dbReference type="InterPro" id="IPR003439">
    <property type="entry name" value="ABC_transporter-like_ATP-bd"/>
</dbReference>
<dbReference type="RefSeq" id="WP_135484606.1">
    <property type="nucleotide sequence ID" value="NZ_SRMF01000011.1"/>
</dbReference>
<feature type="domain" description="ABC transporter" evidence="5">
    <location>
        <begin position="25"/>
        <end position="266"/>
    </location>
</feature>
<dbReference type="PROSITE" id="PS50893">
    <property type="entry name" value="ABC_TRANSPORTER_2"/>
    <property type="match status" value="1"/>
</dbReference>
<dbReference type="InterPro" id="IPR003593">
    <property type="entry name" value="AAA+_ATPase"/>
</dbReference>
<dbReference type="GO" id="GO:0005524">
    <property type="term" value="F:ATP binding"/>
    <property type="evidence" value="ECO:0007669"/>
    <property type="project" value="UniProtKB-KW"/>
</dbReference>
<protein>
    <submittedName>
        <fullName evidence="6">Choline ABC transporter ATP-binding protein</fullName>
    </submittedName>
</protein>
<dbReference type="FunFam" id="3.40.50.300:FF:000201">
    <property type="entry name" value="Glycine betaine/L-proline ABC transporter ATP-binding protein"/>
    <property type="match status" value="1"/>
</dbReference>
<dbReference type="GO" id="GO:0016887">
    <property type="term" value="F:ATP hydrolysis activity"/>
    <property type="evidence" value="ECO:0007669"/>
    <property type="project" value="InterPro"/>
</dbReference>
<evidence type="ECO:0000256" key="2">
    <source>
        <dbReference type="ARBA" id="ARBA00022448"/>
    </source>
</evidence>
<dbReference type="PANTHER" id="PTHR43869">
    <property type="entry name" value="GLYCINE BETAINE/PROLINE BETAINE TRANSPORT SYSTEM ATP-BINDING PROTEIN PROV"/>
    <property type="match status" value="1"/>
</dbReference>
<dbReference type="OrthoDB" id="9802264at2"/>
<gene>
    <name evidence="6" type="primary">choV</name>
    <name evidence="6" type="ORF">E4656_17470</name>
</gene>
<dbReference type="GO" id="GO:0055052">
    <property type="term" value="C:ATP-binding cassette (ABC) transporter complex, substrate-binding subunit-containing"/>
    <property type="evidence" value="ECO:0007669"/>
    <property type="project" value="InterPro"/>
</dbReference>
<dbReference type="InterPro" id="IPR017871">
    <property type="entry name" value="ABC_transporter-like_CS"/>
</dbReference>
<evidence type="ECO:0000256" key="4">
    <source>
        <dbReference type="ARBA" id="ARBA00022840"/>
    </source>
</evidence>
<name>A0A4Z0WAK4_9GAMM</name>
<dbReference type="AlphaFoldDB" id="A0A4Z0WAK4"/>
<accession>A0A4Z0WAK4</accession>
<reference evidence="6 7" key="1">
    <citation type="submission" date="2019-04" db="EMBL/GenBank/DDBJ databases">
        <title>Natronospirillum operosus gen. nov., sp. nov., a haloalkaliphilic satellite isolated from decaying biomass of laboratory culture of cyanobacterium Geitlerinema sp. and proposal of Natronospirillaceae fam. nov. and Saccharospirillaceae fam. nov.</title>
        <authorList>
            <person name="Kevbrin V."/>
            <person name="Boltyanskaya Y."/>
            <person name="Koziaeva V."/>
            <person name="Grouzdev D.S."/>
            <person name="Park M."/>
            <person name="Cho J."/>
        </authorList>
    </citation>
    <scope>NUCLEOTIDE SEQUENCE [LARGE SCALE GENOMIC DNA]</scope>
    <source>
        <strain evidence="6 7">G-116</strain>
    </source>
</reference>
<evidence type="ECO:0000313" key="7">
    <source>
        <dbReference type="Proteomes" id="UP000297475"/>
    </source>
</evidence>
<dbReference type="GO" id="GO:0006970">
    <property type="term" value="P:response to osmotic stress"/>
    <property type="evidence" value="ECO:0007669"/>
    <property type="project" value="UniProtKB-ARBA"/>
</dbReference>
<proteinExistence type="inferred from homology"/>
<dbReference type="Gene3D" id="3.40.50.300">
    <property type="entry name" value="P-loop containing nucleotide triphosphate hydrolases"/>
    <property type="match status" value="1"/>
</dbReference>
<dbReference type="NCBIfam" id="TIGR03415">
    <property type="entry name" value="ABC_choXWV_ATP"/>
    <property type="match status" value="1"/>
</dbReference>
<evidence type="ECO:0000259" key="5">
    <source>
        <dbReference type="PROSITE" id="PS50893"/>
    </source>
</evidence>
<dbReference type="EMBL" id="SRMF01000011">
    <property type="protein sequence ID" value="TGG90726.1"/>
    <property type="molecule type" value="Genomic_DNA"/>
</dbReference>
<evidence type="ECO:0000313" key="6">
    <source>
        <dbReference type="EMBL" id="TGG90726.1"/>
    </source>
</evidence>
<dbReference type="InterPro" id="IPR027417">
    <property type="entry name" value="P-loop_NTPase"/>
</dbReference>
<dbReference type="InterPro" id="IPR022473">
    <property type="entry name" value="ABC_trnsptr_Choline_ATP-bd"/>
</dbReference>
<keyword evidence="3" id="KW-0547">Nucleotide-binding</keyword>
<dbReference type="PROSITE" id="PS00211">
    <property type="entry name" value="ABC_TRANSPORTER_1"/>
    <property type="match status" value="1"/>
</dbReference>
<comment type="similarity">
    <text evidence="1">Belongs to the ABC transporter superfamily.</text>
</comment>
<dbReference type="SMART" id="SM00382">
    <property type="entry name" value="AAA"/>
    <property type="match status" value="1"/>
</dbReference>
<organism evidence="6 7">
    <name type="scientific">Natronospirillum operosum</name>
    <dbReference type="NCBI Taxonomy" id="2759953"/>
    <lineage>
        <taxon>Bacteria</taxon>
        <taxon>Pseudomonadati</taxon>
        <taxon>Pseudomonadota</taxon>
        <taxon>Gammaproteobacteria</taxon>
        <taxon>Oceanospirillales</taxon>
        <taxon>Natronospirillaceae</taxon>
        <taxon>Natronospirillum</taxon>
    </lineage>
</organism>
<sequence length="393" mass="43658">MIELNNVSVVFGQRPQRALEMLDQGADRDAIKAETGQILGVQEANLTIPRGEICVLMGLSGSGKSSLLRTVNGLNAVTRGEVLIEHEGQQVDFAKVDAATQRDIRTRRISMVFQSFALMPWLTVEENVAFGLRQQHLSKTDQQARVDHQLALVGLDAWRHAYPDELSGGMRQRVGLARALATESDILLMDEPFSALDPLIRHQLQSELLELQAKLQKTILFVSHDLDEALRLGNNIVIMKDGRIVQQGPPEDIILYPADDYVKSFVANTNPLNTLEAGSVMRRLDDIPADADNNRCISQRHDVWVMTSEDIMATRVTMGGESFSTQRWQPGQAIESLDRLPTRIPAATPMRNAVEICYVTGHNLLVEADGRLVGALGEREIYHTLLSKHLSDS</sequence>
<comment type="caution">
    <text evidence="6">The sequence shown here is derived from an EMBL/GenBank/DDBJ whole genome shotgun (WGS) entry which is preliminary data.</text>
</comment>
<keyword evidence="4 6" id="KW-0067">ATP-binding</keyword>
<evidence type="ECO:0000256" key="1">
    <source>
        <dbReference type="ARBA" id="ARBA00005417"/>
    </source>
</evidence>
<evidence type="ECO:0000256" key="3">
    <source>
        <dbReference type="ARBA" id="ARBA00022741"/>
    </source>
</evidence>
<dbReference type="SUPFAM" id="SSF52540">
    <property type="entry name" value="P-loop containing nucleoside triphosphate hydrolases"/>
    <property type="match status" value="1"/>
</dbReference>
<keyword evidence="2" id="KW-0813">Transport</keyword>